<dbReference type="HOGENOM" id="CLU_082529_0_0_0"/>
<organism evidence="6 7">
    <name type="scientific">Gemmatirosa kalamazoonensis</name>
    <dbReference type="NCBI Taxonomy" id="861299"/>
    <lineage>
        <taxon>Bacteria</taxon>
        <taxon>Pseudomonadati</taxon>
        <taxon>Gemmatimonadota</taxon>
        <taxon>Gemmatimonadia</taxon>
        <taxon>Gemmatimonadales</taxon>
        <taxon>Gemmatimonadaceae</taxon>
        <taxon>Gemmatirosa</taxon>
    </lineage>
</organism>
<dbReference type="PANTHER" id="PTHR43246">
    <property type="entry name" value="PEPTIDYL-PROLYL CIS-TRANS ISOMERASE CYP38, CHLOROPLASTIC"/>
    <property type="match status" value="1"/>
</dbReference>
<dbReference type="EC" id="5.2.1.8" evidence="1"/>
<dbReference type="Gene3D" id="2.40.100.10">
    <property type="entry name" value="Cyclophilin-like"/>
    <property type="match status" value="1"/>
</dbReference>
<dbReference type="InterPro" id="IPR002130">
    <property type="entry name" value="Cyclophilin-type_PPIase_dom"/>
</dbReference>
<dbReference type="Proteomes" id="UP000019151">
    <property type="component" value="Plasmid 2"/>
</dbReference>
<accession>W0RSG7</accession>
<keyword evidence="2" id="KW-0697">Rotamase</keyword>
<dbReference type="Pfam" id="PF00160">
    <property type="entry name" value="Pro_isomerase"/>
    <property type="match status" value="1"/>
</dbReference>
<sequence length="241" mass="26581">MYSTRVPAGKFSRMSLRRMLLLVGLLAAGALTALTAPAVPAQTPARRPAATPALYWPTDPFWATRAPDTVVVDIETTRGPITVVLRRAWAPRGVDRAYNLARAGYFDDSRFYRVVDGFVAQFGLAGDPTIARLWSEQPLPPDPRRTSNVRGTVTFAQFKPDDRTTNLFINLSDNPRLDALGFAPIGRVIKGMAVADRLYAGYGERPMAAANTARLYGQANAFLDAKYPKLDRIRKVTVRAR</sequence>
<dbReference type="AlphaFoldDB" id="W0RSG7"/>
<feature type="domain" description="PPIase cyclophilin-type" evidence="5">
    <location>
        <begin position="79"/>
        <end position="198"/>
    </location>
</feature>
<evidence type="ECO:0000256" key="3">
    <source>
        <dbReference type="ARBA" id="ARBA00023235"/>
    </source>
</evidence>
<keyword evidence="3 6" id="KW-0413">Isomerase</keyword>
<dbReference type="EMBL" id="CP007130">
    <property type="protein sequence ID" value="AHG93412.1"/>
    <property type="molecule type" value="Genomic_DNA"/>
</dbReference>
<proteinExistence type="predicted"/>
<feature type="signal peptide" evidence="4">
    <location>
        <begin position="1"/>
        <end position="35"/>
    </location>
</feature>
<geneLocation type="plasmid" evidence="6 7">
    <name>2</name>
</geneLocation>
<protein>
    <recommendedName>
        <fullName evidence="1">peptidylprolyl isomerase</fullName>
        <ecNumber evidence="1">5.2.1.8</ecNumber>
    </recommendedName>
</protein>
<gene>
    <name evidence="6" type="ORF">J421_5877</name>
</gene>
<keyword evidence="7" id="KW-1185">Reference proteome</keyword>
<keyword evidence="4" id="KW-0732">Signal</keyword>
<dbReference type="GO" id="GO:0003755">
    <property type="term" value="F:peptidyl-prolyl cis-trans isomerase activity"/>
    <property type="evidence" value="ECO:0007669"/>
    <property type="project" value="UniProtKB-KW"/>
</dbReference>
<feature type="chain" id="PRO_5004794600" description="peptidylprolyl isomerase" evidence="4">
    <location>
        <begin position="36"/>
        <end position="241"/>
    </location>
</feature>
<dbReference type="InterPro" id="IPR029000">
    <property type="entry name" value="Cyclophilin-like_dom_sf"/>
</dbReference>
<dbReference type="SUPFAM" id="SSF50891">
    <property type="entry name" value="Cyclophilin-like"/>
    <property type="match status" value="1"/>
</dbReference>
<name>W0RSG7_9BACT</name>
<reference evidence="6 7" key="1">
    <citation type="journal article" date="2014" name="Genome Announc.">
        <title>Genome Sequence and Methylome of Soil Bacterium Gemmatirosa kalamazoonensis KBS708T, a Member of the Rarely Cultivated Gemmatimonadetes Phylum.</title>
        <authorList>
            <person name="Debruyn J.M."/>
            <person name="Radosevich M."/>
            <person name="Wommack K.E."/>
            <person name="Polson S.W."/>
            <person name="Hauser L.J."/>
            <person name="Fawaz M.N."/>
            <person name="Korlach J."/>
            <person name="Tsai Y.C."/>
        </authorList>
    </citation>
    <scope>NUCLEOTIDE SEQUENCE [LARGE SCALE GENOMIC DNA]</scope>
    <source>
        <strain evidence="6 7">KBS708</strain>
        <plasmid evidence="7">Plasmid 2</plasmid>
    </source>
</reference>
<dbReference type="KEGG" id="gba:J421_5877"/>
<evidence type="ECO:0000313" key="7">
    <source>
        <dbReference type="Proteomes" id="UP000019151"/>
    </source>
</evidence>
<dbReference type="PROSITE" id="PS50072">
    <property type="entry name" value="CSA_PPIASE_2"/>
    <property type="match status" value="1"/>
</dbReference>
<dbReference type="InParanoid" id="W0RSG7"/>
<evidence type="ECO:0000256" key="4">
    <source>
        <dbReference type="SAM" id="SignalP"/>
    </source>
</evidence>
<evidence type="ECO:0000313" key="6">
    <source>
        <dbReference type="EMBL" id="AHG93412.1"/>
    </source>
</evidence>
<evidence type="ECO:0000256" key="2">
    <source>
        <dbReference type="ARBA" id="ARBA00023110"/>
    </source>
</evidence>
<dbReference type="eggNOG" id="COG0652">
    <property type="taxonomic scope" value="Bacteria"/>
</dbReference>
<evidence type="ECO:0000256" key="1">
    <source>
        <dbReference type="ARBA" id="ARBA00013194"/>
    </source>
</evidence>
<dbReference type="InterPro" id="IPR044665">
    <property type="entry name" value="E_coli_cyclophilin_A-like"/>
</dbReference>
<evidence type="ECO:0000259" key="5">
    <source>
        <dbReference type="PROSITE" id="PS50072"/>
    </source>
</evidence>
<keyword evidence="6" id="KW-0614">Plasmid</keyword>